<keyword evidence="2" id="KW-1185">Reference proteome</keyword>
<proteinExistence type="predicted"/>
<name>A0ABW9V5G4_9BURK</name>
<sequence length="257" mass="26243">MFPIPSLTPSTATNVPAVNRAAEASTVDNTGINAVGSALDAPPAASVQVELSPVASFLLAVTNAQAQLTQTQQADTINAAVQDVVNAFNFLPSVDSDPAQPEQTSLLNELVNNLNQPSGDGTDGTTTQAQNLARLGVTLQRPPLPDLTSGLSLQPELLRAALNADDQQATTTLQNTLSSFREQATQYAERLAAAQDPTNMPADLRNNPALAAAIAAYHIVDVAGAAGRAAPVAQAAIPPVAAVSATTPSRAIGTAPN</sequence>
<gene>
    <name evidence="1" type="ORF">GTP38_06640</name>
</gene>
<protein>
    <submittedName>
        <fullName evidence="1">Uncharacterized protein</fullName>
    </submittedName>
</protein>
<evidence type="ECO:0000313" key="2">
    <source>
        <dbReference type="Proteomes" id="UP000449678"/>
    </source>
</evidence>
<reference evidence="1 2" key="1">
    <citation type="submission" date="2019-12" db="EMBL/GenBank/DDBJ databases">
        <title>Novel species isolated from a subtropical stream in China.</title>
        <authorList>
            <person name="Lu H."/>
        </authorList>
    </citation>
    <scope>NUCLEOTIDE SEQUENCE [LARGE SCALE GENOMIC DNA]</scope>
    <source>
        <strain evidence="1 2">FT94W</strain>
    </source>
</reference>
<dbReference type="EMBL" id="WWCO01000004">
    <property type="protein sequence ID" value="MYM34015.1"/>
    <property type="molecule type" value="Genomic_DNA"/>
</dbReference>
<dbReference type="Proteomes" id="UP000449678">
    <property type="component" value="Unassembled WGS sequence"/>
</dbReference>
<comment type="caution">
    <text evidence="1">The sequence shown here is derived from an EMBL/GenBank/DDBJ whole genome shotgun (WGS) entry which is preliminary data.</text>
</comment>
<dbReference type="RefSeq" id="WP_160989414.1">
    <property type="nucleotide sequence ID" value="NZ_WWCO01000004.1"/>
</dbReference>
<evidence type="ECO:0000313" key="1">
    <source>
        <dbReference type="EMBL" id="MYM34015.1"/>
    </source>
</evidence>
<accession>A0ABW9V5G4</accession>
<organism evidence="1 2">
    <name type="scientific">Duganella lactea</name>
    <dbReference type="NCBI Taxonomy" id="2692173"/>
    <lineage>
        <taxon>Bacteria</taxon>
        <taxon>Pseudomonadati</taxon>
        <taxon>Pseudomonadota</taxon>
        <taxon>Betaproteobacteria</taxon>
        <taxon>Burkholderiales</taxon>
        <taxon>Oxalobacteraceae</taxon>
        <taxon>Telluria group</taxon>
        <taxon>Duganella</taxon>
    </lineage>
</organism>